<dbReference type="Pfam" id="PF01220">
    <property type="entry name" value="DHquinase_II"/>
    <property type="match status" value="1"/>
</dbReference>
<evidence type="ECO:0000256" key="1">
    <source>
        <dbReference type="ARBA" id="ARBA00001864"/>
    </source>
</evidence>
<dbReference type="EMBL" id="JBBMFA010000059">
    <property type="protein sequence ID" value="MEQ2519578.1"/>
    <property type="molecule type" value="Genomic_DNA"/>
</dbReference>
<dbReference type="PANTHER" id="PTHR21272">
    <property type="entry name" value="CATABOLIC 3-DEHYDROQUINASE"/>
    <property type="match status" value="1"/>
</dbReference>
<proteinExistence type="inferred from homology"/>
<evidence type="ECO:0000256" key="3">
    <source>
        <dbReference type="ARBA" id="ARBA00011037"/>
    </source>
</evidence>
<dbReference type="Proteomes" id="UP001477672">
    <property type="component" value="Unassembled WGS sequence"/>
</dbReference>
<evidence type="ECO:0000256" key="5">
    <source>
        <dbReference type="ARBA" id="ARBA00012060"/>
    </source>
</evidence>
<gene>
    <name evidence="8 9" type="primary">aroQ</name>
    <name evidence="9" type="ORF">WMO24_03915</name>
</gene>
<evidence type="ECO:0000256" key="6">
    <source>
        <dbReference type="ARBA" id="ARBA00023141"/>
    </source>
</evidence>
<evidence type="ECO:0000256" key="7">
    <source>
        <dbReference type="ARBA" id="ARBA00023239"/>
    </source>
</evidence>
<keyword evidence="7 8" id="KW-0456">Lyase</keyword>
<organism evidence="9 10">
    <name type="scientific">Ruthenibacterium intestinale</name>
    <dbReference type="NCBI Taxonomy" id="3133163"/>
    <lineage>
        <taxon>Bacteria</taxon>
        <taxon>Bacillati</taxon>
        <taxon>Bacillota</taxon>
        <taxon>Clostridia</taxon>
        <taxon>Eubacteriales</taxon>
        <taxon>Oscillospiraceae</taxon>
        <taxon>Ruthenibacterium</taxon>
    </lineage>
</organism>
<keyword evidence="10" id="KW-1185">Reference proteome</keyword>
<feature type="binding site" evidence="8">
    <location>
        <position position="79"/>
    </location>
    <ligand>
        <name>substrate</name>
    </ligand>
</feature>
<keyword evidence="8" id="KW-0028">Amino-acid biosynthesis</keyword>
<comment type="function">
    <text evidence="8">Catalyzes a trans-dehydration via an enolate intermediate.</text>
</comment>
<dbReference type="NCBIfam" id="NF003805">
    <property type="entry name" value="PRK05395.1-2"/>
    <property type="match status" value="1"/>
</dbReference>
<dbReference type="PIRSF" id="PIRSF001399">
    <property type="entry name" value="DHquinase_II"/>
    <property type="match status" value="1"/>
</dbReference>
<comment type="similarity">
    <text evidence="3 8">Belongs to the type-II 3-dehydroquinase family.</text>
</comment>
<dbReference type="GO" id="GO:0003855">
    <property type="term" value="F:3-dehydroquinate dehydratase activity"/>
    <property type="evidence" value="ECO:0007669"/>
    <property type="project" value="UniProtKB-EC"/>
</dbReference>
<comment type="catalytic activity">
    <reaction evidence="1 8">
        <text>3-dehydroquinate = 3-dehydroshikimate + H2O</text>
        <dbReference type="Rhea" id="RHEA:21096"/>
        <dbReference type="ChEBI" id="CHEBI:15377"/>
        <dbReference type="ChEBI" id="CHEBI:16630"/>
        <dbReference type="ChEBI" id="CHEBI:32364"/>
        <dbReference type="EC" id="4.2.1.10"/>
    </reaction>
</comment>
<dbReference type="EC" id="4.2.1.10" evidence="5 8"/>
<feature type="binding site" evidence="8">
    <location>
        <begin position="100"/>
        <end position="101"/>
    </location>
    <ligand>
        <name>substrate</name>
    </ligand>
</feature>
<dbReference type="InterPro" id="IPR036441">
    <property type="entry name" value="DHquinase_II_sf"/>
</dbReference>
<feature type="site" description="Transition state stabilizer" evidence="8">
    <location>
        <position position="17"/>
    </location>
</feature>
<dbReference type="PROSITE" id="PS01029">
    <property type="entry name" value="DEHYDROQUINASE_II"/>
    <property type="match status" value="1"/>
</dbReference>
<feature type="binding site" evidence="8">
    <location>
        <position position="86"/>
    </location>
    <ligand>
        <name>substrate</name>
    </ligand>
</feature>
<dbReference type="PANTHER" id="PTHR21272:SF3">
    <property type="entry name" value="CATABOLIC 3-DEHYDROQUINASE"/>
    <property type="match status" value="1"/>
</dbReference>
<feature type="binding site" evidence="8">
    <location>
        <position position="110"/>
    </location>
    <ligand>
        <name>substrate</name>
    </ligand>
</feature>
<dbReference type="SUPFAM" id="SSF52304">
    <property type="entry name" value="Type II 3-dehydroquinate dehydratase"/>
    <property type="match status" value="1"/>
</dbReference>
<sequence>MKFLIVNGPNINMLGIREPDIYGTLTYEGLLEYLKGEAARLGCEVEFFQSNSEGELVTAIQKALGRVDGIVINPAAYTHTSVAILDALKAVALPAAEVHLSDVTKRESFRQISYAGMACKYHFIGLGKEGYVRGMEALLADGQNRDEGEKQS</sequence>
<dbReference type="CDD" id="cd00466">
    <property type="entry name" value="DHQase_II"/>
    <property type="match status" value="1"/>
</dbReference>
<accession>A0ABV1GCZ2</accession>
<dbReference type="HAMAP" id="MF_00169">
    <property type="entry name" value="AroQ"/>
    <property type="match status" value="1"/>
</dbReference>
<comment type="subunit">
    <text evidence="4 8">Homododecamer.</text>
</comment>
<comment type="caution">
    <text evidence="9">The sequence shown here is derived from an EMBL/GenBank/DDBJ whole genome shotgun (WGS) entry which is preliminary data.</text>
</comment>
<evidence type="ECO:0000256" key="8">
    <source>
        <dbReference type="HAMAP-Rule" id="MF_00169"/>
    </source>
</evidence>
<reference evidence="9 10" key="1">
    <citation type="submission" date="2024-03" db="EMBL/GenBank/DDBJ databases">
        <title>Human intestinal bacterial collection.</title>
        <authorList>
            <person name="Pauvert C."/>
            <person name="Hitch T.C.A."/>
            <person name="Clavel T."/>
        </authorList>
    </citation>
    <scope>NUCLEOTIDE SEQUENCE [LARGE SCALE GENOMIC DNA]</scope>
    <source>
        <strain evidence="9 10">CLA-JM-H11</strain>
    </source>
</reference>
<name>A0ABV1GCZ2_9FIRM</name>
<feature type="active site" description="Proton acceptor" evidence="8">
    <location>
        <position position="22"/>
    </location>
</feature>
<protein>
    <recommendedName>
        <fullName evidence="5 8">3-dehydroquinate dehydratase</fullName>
        <shortName evidence="8">3-dehydroquinase</shortName>
        <ecNumber evidence="5 8">4.2.1.10</ecNumber>
    </recommendedName>
    <alternativeName>
        <fullName evidence="8">Type II DHQase</fullName>
    </alternativeName>
</protein>
<dbReference type="Gene3D" id="3.40.50.9100">
    <property type="entry name" value="Dehydroquinase, class II"/>
    <property type="match status" value="1"/>
</dbReference>
<dbReference type="InterPro" id="IPR001874">
    <property type="entry name" value="DHquinase_II"/>
</dbReference>
<dbReference type="NCBIfam" id="NF003806">
    <property type="entry name" value="PRK05395.1-3"/>
    <property type="match status" value="1"/>
</dbReference>
<evidence type="ECO:0000313" key="10">
    <source>
        <dbReference type="Proteomes" id="UP001477672"/>
    </source>
</evidence>
<evidence type="ECO:0000256" key="4">
    <source>
        <dbReference type="ARBA" id="ARBA00011193"/>
    </source>
</evidence>
<dbReference type="RefSeq" id="WP_349215011.1">
    <property type="nucleotide sequence ID" value="NZ_JBBMFA010000059.1"/>
</dbReference>
<dbReference type="InterPro" id="IPR018509">
    <property type="entry name" value="DHquinase_II_CS"/>
</dbReference>
<evidence type="ECO:0000256" key="2">
    <source>
        <dbReference type="ARBA" id="ARBA00004902"/>
    </source>
</evidence>
<keyword evidence="6 8" id="KW-0057">Aromatic amino acid biosynthesis</keyword>
<dbReference type="NCBIfam" id="NF003807">
    <property type="entry name" value="PRK05395.1-4"/>
    <property type="match status" value="1"/>
</dbReference>
<feature type="active site" description="Proton donor" evidence="8">
    <location>
        <position position="99"/>
    </location>
</feature>
<dbReference type="NCBIfam" id="TIGR01088">
    <property type="entry name" value="aroQ"/>
    <property type="match status" value="1"/>
</dbReference>
<feature type="binding site" evidence="8">
    <location>
        <position position="73"/>
    </location>
    <ligand>
        <name>substrate</name>
    </ligand>
</feature>
<evidence type="ECO:0000313" key="9">
    <source>
        <dbReference type="EMBL" id="MEQ2519578.1"/>
    </source>
</evidence>
<comment type="pathway">
    <text evidence="2 8">Metabolic intermediate biosynthesis; chorismate biosynthesis; chorismate from D-erythrose 4-phosphate and phosphoenolpyruvate: step 3/7.</text>
</comment>